<dbReference type="PROSITE" id="PS51257">
    <property type="entry name" value="PROKAR_LIPOPROTEIN"/>
    <property type="match status" value="1"/>
</dbReference>
<evidence type="ECO:0000313" key="2">
    <source>
        <dbReference type="EMBL" id="MFC4241876.1"/>
    </source>
</evidence>
<evidence type="ECO:0000313" key="3">
    <source>
        <dbReference type="Proteomes" id="UP001595900"/>
    </source>
</evidence>
<dbReference type="Gene3D" id="3.40.190.10">
    <property type="entry name" value="Periplasmic binding protein-like II"/>
    <property type="match status" value="1"/>
</dbReference>
<comment type="caution">
    <text evidence="2">The sequence shown here is derived from an EMBL/GenBank/DDBJ whole genome shotgun (WGS) entry which is preliminary data.</text>
</comment>
<keyword evidence="1" id="KW-0472">Membrane</keyword>
<dbReference type="EMBL" id="JBHSCN010000002">
    <property type="protein sequence ID" value="MFC4241876.1"/>
    <property type="molecule type" value="Genomic_DNA"/>
</dbReference>
<sequence length="558" mass="60250">MYGDKLLDRRQVLRAGIAGAGALGVAGLLAACGASPSSISSGSAAQSGAILPKYVPYPTQVPTQFPGNSFGLVPFYKTYPANPKSVTKGTPGDGSAVSALTITYSPIVAGLGGNKFWQAVNKRLNIKLDMQQVGSADYLTKVPTVLAGNDLPDFLQFQTLQPSFPDLLKAKFQDLTPFLAGDKINDYPFLANIAQDFWSSEVVYNDGLYGIPIPAYKLVNHFFSRDDLIEAAGQNPKYTNWTEFVALCKAMTDTRHNRWALDHVVENAAAPAGTFGFALQCLGVGNVFEQKGGKFTSYHTDDRTKEAISACASLVKKGYVHPDAFSGSTVTWYTAMANGQAVLGMPGGLTTLPRFFNVNKDPNMKIGGSGPVPWDSSTTPHGWQRTPSFSMTAFKKASDDRIKMLLEVCNYLAAPFGSEEYRFLNYGVEGVDWTPTASGDPNVTQTGTAETLGFGLPYIAAPPRVLYYVGLGGPAETQYEIEKATMPTSIANPTLGLYSETYGRKWAQLELKMYDTQAQIMKGDAPISAWDDAVSSWKSNGGNQLLSEFNDAYAKSHK</sequence>
<organism evidence="2 3">
    <name type="scientific">Gryllotalpicola reticulitermitis</name>
    <dbReference type="NCBI Taxonomy" id="1184153"/>
    <lineage>
        <taxon>Bacteria</taxon>
        <taxon>Bacillati</taxon>
        <taxon>Actinomycetota</taxon>
        <taxon>Actinomycetes</taxon>
        <taxon>Micrococcales</taxon>
        <taxon>Microbacteriaceae</taxon>
        <taxon>Gryllotalpicola</taxon>
    </lineage>
</organism>
<protein>
    <submittedName>
        <fullName evidence="2">Extracellular solute-binding protein</fullName>
    </submittedName>
</protein>
<evidence type="ECO:0000256" key="1">
    <source>
        <dbReference type="SAM" id="Phobius"/>
    </source>
</evidence>
<dbReference type="InterPro" id="IPR006059">
    <property type="entry name" value="SBP"/>
</dbReference>
<proteinExistence type="predicted"/>
<dbReference type="RefSeq" id="WP_390226633.1">
    <property type="nucleotide sequence ID" value="NZ_JBHSCN010000002.1"/>
</dbReference>
<name>A0ABV8Q0T1_9MICO</name>
<keyword evidence="1" id="KW-0812">Transmembrane</keyword>
<dbReference type="PROSITE" id="PS51318">
    <property type="entry name" value="TAT"/>
    <property type="match status" value="1"/>
</dbReference>
<feature type="transmembrane region" description="Helical" evidence="1">
    <location>
        <begin position="12"/>
        <end position="31"/>
    </location>
</feature>
<gene>
    <name evidence="2" type="ORF">ACFOYW_00710</name>
</gene>
<reference evidence="3" key="1">
    <citation type="journal article" date="2019" name="Int. J. Syst. Evol. Microbiol.">
        <title>The Global Catalogue of Microorganisms (GCM) 10K type strain sequencing project: providing services to taxonomists for standard genome sequencing and annotation.</title>
        <authorList>
            <consortium name="The Broad Institute Genomics Platform"/>
            <consortium name="The Broad Institute Genome Sequencing Center for Infectious Disease"/>
            <person name="Wu L."/>
            <person name="Ma J."/>
        </authorList>
    </citation>
    <scope>NUCLEOTIDE SEQUENCE [LARGE SCALE GENOMIC DNA]</scope>
    <source>
        <strain evidence="3">CGMCC 1.10363</strain>
    </source>
</reference>
<accession>A0ABV8Q0T1</accession>
<dbReference type="Proteomes" id="UP001595900">
    <property type="component" value="Unassembled WGS sequence"/>
</dbReference>
<keyword evidence="3" id="KW-1185">Reference proteome</keyword>
<keyword evidence="1" id="KW-1133">Transmembrane helix</keyword>
<dbReference type="Pfam" id="PF13416">
    <property type="entry name" value="SBP_bac_8"/>
    <property type="match status" value="1"/>
</dbReference>
<dbReference type="SUPFAM" id="SSF53850">
    <property type="entry name" value="Periplasmic binding protein-like II"/>
    <property type="match status" value="1"/>
</dbReference>
<dbReference type="InterPro" id="IPR006311">
    <property type="entry name" value="TAT_signal"/>
</dbReference>